<dbReference type="EMBL" id="DYDO01000007">
    <property type="protein sequence ID" value="DBA20452.1"/>
    <property type="molecule type" value="Genomic_DNA"/>
</dbReference>
<dbReference type="AlphaFoldDB" id="A0AAV3ABK0"/>
<evidence type="ECO:0000313" key="2">
    <source>
        <dbReference type="Proteomes" id="UP001181693"/>
    </source>
</evidence>
<protein>
    <submittedName>
        <fullName evidence="1">Uncharacterized protein</fullName>
    </submittedName>
</protein>
<comment type="caution">
    <text evidence="1">The sequence shown here is derived from an EMBL/GenBank/DDBJ whole genome shotgun (WGS) entry which is preliminary data.</text>
</comment>
<gene>
    <name evidence="1" type="ORF">GDO54_017229</name>
</gene>
<reference evidence="1" key="1">
    <citation type="thesis" date="2020" institute="ProQuest LLC" country="789 East Eisenhower Parkway, Ann Arbor, MI, USA">
        <title>Comparative Genomics and Chromosome Evolution.</title>
        <authorList>
            <person name="Mudd A.B."/>
        </authorList>
    </citation>
    <scope>NUCLEOTIDE SEQUENCE</scope>
    <source>
        <strain evidence="1">1538</strain>
        <tissue evidence="1">Blood</tissue>
    </source>
</reference>
<sequence>MKTTPWNQPRKPAEYLTLALFYWNRLTPADMGTLVFDIIKLFPDTPIAGCYIWEKKDMESNVKTNIIFCYMFPLPPIRFTLEL</sequence>
<organism evidence="1 2">
    <name type="scientific">Pyxicephalus adspersus</name>
    <name type="common">African bullfrog</name>
    <dbReference type="NCBI Taxonomy" id="30357"/>
    <lineage>
        <taxon>Eukaryota</taxon>
        <taxon>Metazoa</taxon>
        <taxon>Chordata</taxon>
        <taxon>Craniata</taxon>
        <taxon>Vertebrata</taxon>
        <taxon>Euteleostomi</taxon>
        <taxon>Amphibia</taxon>
        <taxon>Batrachia</taxon>
        <taxon>Anura</taxon>
        <taxon>Neobatrachia</taxon>
        <taxon>Ranoidea</taxon>
        <taxon>Pyxicephalidae</taxon>
        <taxon>Pyxicephalinae</taxon>
        <taxon>Pyxicephalus</taxon>
    </lineage>
</organism>
<accession>A0AAV3ABK0</accession>
<dbReference type="Proteomes" id="UP001181693">
    <property type="component" value="Unassembled WGS sequence"/>
</dbReference>
<name>A0AAV3ABK0_PYXAD</name>
<evidence type="ECO:0000313" key="1">
    <source>
        <dbReference type="EMBL" id="DBA20452.1"/>
    </source>
</evidence>
<proteinExistence type="predicted"/>
<keyword evidence="2" id="KW-1185">Reference proteome</keyword>